<keyword evidence="2" id="KW-1133">Transmembrane helix</keyword>
<dbReference type="PANTHER" id="PTHR24116:SF0">
    <property type="entry name" value="KINASE D-INTERACTING SUBSTRATE OF 220 KDA"/>
    <property type="match status" value="1"/>
</dbReference>
<dbReference type="InterPro" id="IPR011646">
    <property type="entry name" value="KAP_P-loop"/>
</dbReference>
<proteinExistence type="predicted"/>
<dbReference type="InterPro" id="IPR052771">
    <property type="entry name" value="Neurotrophin_sig_adaptor"/>
</dbReference>
<evidence type="ECO:0000259" key="3">
    <source>
        <dbReference type="Pfam" id="PF07693"/>
    </source>
</evidence>
<feature type="region of interest" description="Disordered" evidence="1">
    <location>
        <begin position="216"/>
        <end position="249"/>
    </location>
</feature>
<dbReference type="GO" id="GO:0019887">
    <property type="term" value="F:protein kinase regulator activity"/>
    <property type="evidence" value="ECO:0007669"/>
    <property type="project" value="TreeGrafter"/>
</dbReference>
<dbReference type="Pfam" id="PF23307">
    <property type="entry name" value="SAM_KIDINS220"/>
    <property type="match status" value="1"/>
</dbReference>
<dbReference type="PANTHER" id="PTHR24116">
    <property type="entry name" value="KINASE D-INTERACTING SUBSTRATE OF 220 KDA"/>
    <property type="match status" value="1"/>
</dbReference>
<feature type="non-terminal residue" evidence="5">
    <location>
        <position position="639"/>
    </location>
</feature>
<dbReference type="Pfam" id="PF07693">
    <property type="entry name" value="KAP_NTPase"/>
    <property type="match status" value="1"/>
</dbReference>
<keyword evidence="6" id="KW-1185">Reference proteome</keyword>
<keyword evidence="2" id="KW-0812">Transmembrane</keyword>
<sequence>MQQYQGTIINPVLITLGVLVAVVFVANLQTIARVFRALIFSHRRHLLRSVRRLDMQKADSYLRILKNEISLMVDMVQCLDAFKWQQTRMVVMVDGLDSCEQEKVLSVLDAVHGLFSETNAPFIILLAIDPHIITKAIELHVNKVFNESNISGHDYLRNIVHLPFYLQNSGLKKVKQAQLAAEKKGNHIQNSWVEEETDSVTLAATSALGGINHIPVSQRWSGESGHQRRKSRNHSISSDPEVGVNSKENTSVNFLPKKKQVSGAQDLTKVLLTDDYFSGINPRSMRRLMNIVYITGRLLKSFHIDFNWYHLASWVNIIEQWPYRASWLILYYEANEDKLEDKLSLMELYEKSKTDLPQSRSMIPLNSMDKEERKLEIFINRSFLHISDLKIFLPFTINLDPFIRKLIKEDQPQYDEVNPSMSANINTPTSVNPWIYPAIESQRKFSSVSKKSSMSAGISQKTSISSGVTAHNVPPMQPTVLWGYNPHFPTPIQSMSTGAYENPAFQLHTNDYNILPVEAANVSLTSLKTEDIYNILCKIEGISNTALPIFKQLLIDQNINGMVLSHCDLDSLRKVFNMNFGDWELFRMMVVSLREQDAATSYNFQNNVIQESCQYPITEVNEPQRNFRRLPSNQDIQYC</sequence>
<dbReference type="GO" id="GO:0030165">
    <property type="term" value="F:PDZ domain binding"/>
    <property type="evidence" value="ECO:0007669"/>
    <property type="project" value="TreeGrafter"/>
</dbReference>
<evidence type="ECO:0008006" key="7">
    <source>
        <dbReference type="Google" id="ProtNLM"/>
    </source>
</evidence>
<evidence type="ECO:0000259" key="4">
    <source>
        <dbReference type="Pfam" id="PF23307"/>
    </source>
</evidence>
<feature type="domain" description="KAP NTPase" evidence="3">
    <location>
        <begin position="44"/>
        <end position="298"/>
    </location>
</feature>
<comment type="caution">
    <text evidence="5">The sequence shown here is derived from an EMBL/GenBank/DDBJ whole genome shotgun (WGS) entry which is preliminary data.</text>
</comment>
<accession>A0AAV2PHA6</accession>
<name>A0AAV2PHA6_MEGNR</name>
<evidence type="ECO:0000256" key="2">
    <source>
        <dbReference type="SAM" id="Phobius"/>
    </source>
</evidence>
<keyword evidence="2" id="KW-0472">Membrane</keyword>
<organism evidence="5 6">
    <name type="scientific">Meganyctiphanes norvegica</name>
    <name type="common">Northern krill</name>
    <name type="synonym">Thysanopoda norvegica</name>
    <dbReference type="NCBI Taxonomy" id="48144"/>
    <lineage>
        <taxon>Eukaryota</taxon>
        <taxon>Metazoa</taxon>
        <taxon>Ecdysozoa</taxon>
        <taxon>Arthropoda</taxon>
        <taxon>Crustacea</taxon>
        <taxon>Multicrustacea</taxon>
        <taxon>Malacostraca</taxon>
        <taxon>Eumalacostraca</taxon>
        <taxon>Eucarida</taxon>
        <taxon>Euphausiacea</taxon>
        <taxon>Euphausiidae</taxon>
        <taxon>Meganyctiphanes</taxon>
    </lineage>
</organism>
<gene>
    <name evidence="5" type="ORF">MNOR_LOCUS606</name>
</gene>
<evidence type="ECO:0000313" key="5">
    <source>
        <dbReference type="EMBL" id="CAL4059484.1"/>
    </source>
</evidence>
<protein>
    <recommendedName>
        <fullName evidence="7">KAP NTPase domain-containing protein</fullName>
    </recommendedName>
</protein>
<dbReference type="InterPro" id="IPR057092">
    <property type="entry name" value="SAM_KIDINS220"/>
</dbReference>
<feature type="domain" description="Kinase D-interacting substrate of 220 kDa-like SAM" evidence="4">
    <location>
        <begin position="521"/>
        <end position="600"/>
    </location>
</feature>
<evidence type="ECO:0000256" key="1">
    <source>
        <dbReference type="SAM" id="MobiDB-lite"/>
    </source>
</evidence>
<dbReference type="Proteomes" id="UP001497623">
    <property type="component" value="Unassembled WGS sequence"/>
</dbReference>
<feature type="transmembrane region" description="Helical" evidence="2">
    <location>
        <begin position="12"/>
        <end position="35"/>
    </location>
</feature>
<dbReference type="EMBL" id="CAXKWB010000139">
    <property type="protein sequence ID" value="CAL4059484.1"/>
    <property type="molecule type" value="Genomic_DNA"/>
</dbReference>
<reference evidence="5 6" key="1">
    <citation type="submission" date="2024-05" db="EMBL/GenBank/DDBJ databases">
        <authorList>
            <person name="Wallberg A."/>
        </authorList>
    </citation>
    <scope>NUCLEOTIDE SEQUENCE [LARGE SCALE GENOMIC DNA]</scope>
</reference>
<evidence type="ECO:0000313" key="6">
    <source>
        <dbReference type="Proteomes" id="UP001497623"/>
    </source>
</evidence>
<dbReference type="AlphaFoldDB" id="A0AAV2PHA6"/>